<dbReference type="AlphaFoldDB" id="S6AHJ7"/>
<gene>
    <name evidence="1" type="ORF">SCD_n00135</name>
</gene>
<dbReference type="eggNOG" id="ENOG5034AGB">
    <property type="taxonomic scope" value="Bacteria"/>
</dbReference>
<organism evidence="1 2">
    <name type="scientific">Sulfuricella denitrificans (strain DSM 22764 / NBRC 105220 / skB26)</name>
    <dbReference type="NCBI Taxonomy" id="1163617"/>
    <lineage>
        <taxon>Bacteria</taxon>
        <taxon>Pseudomonadati</taxon>
        <taxon>Pseudomonadota</taxon>
        <taxon>Betaproteobacteria</taxon>
        <taxon>Nitrosomonadales</taxon>
        <taxon>Sulfuricellaceae</taxon>
        <taxon>Sulfuricella</taxon>
    </lineage>
</organism>
<dbReference type="EMBL" id="AP013066">
    <property type="protein sequence ID" value="BAN33984.1"/>
    <property type="molecule type" value="Genomic_DNA"/>
</dbReference>
<sequence>MVHPWGDIDWLMPRIGNKQWTTISCASFERRSIAVPQWIVKSAKVKEHFVLRITDPENRFTKELESNTDQNEREILALFKTSKVDYRVEKLLGEPSTWYQLARDASSTPGVSLLLDISAMPKRVFLFLVKQLLSSPNVQDLLVCYARPEGYKEGPLTEDAEPPAALPGFARVTETDGGATLIVGVGYTAFNLGELLQQARGNDLKFLFPFPPGSPAFRRNWRLLHELVPNIPIKTEIQRVHAMDMFAALDWITTVGKQATGTVDLIPLGPKPHALAMALAHRKIGDTAEILYSQPHTYSPDYSHGIAKTRDGRSHILAYCLRREGKDYF</sequence>
<dbReference type="STRING" id="1163617.SCD_n00135"/>
<evidence type="ECO:0000313" key="1">
    <source>
        <dbReference type="EMBL" id="BAN33984.1"/>
    </source>
</evidence>
<keyword evidence="2" id="KW-1185">Reference proteome</keyword>
<accession>S6AHJ7</accession>
<name>S6AHJ7_SULDS</name>
<reference evidence="1 2" key="1">
    <citation type="journal article" date="2012" name="Appl. Environ. Microbiol.">
        <title>Draft genome sequence of a psychrotolerant sulfur-oxidizing bacterium, Sulfuricella denitrificans skB26, and proteomic insights into cold adaptation.</title>
        <authorList>
            <person name="Watanabe T."/>
            <person name="Kojima H."/>
            <person name="Fukui M."/>
        </authorList>
    </citation>
    <scope>NUCLEOTIDE SEQUENCE [LARGE SCALE GENOMIC DNA]</scope>
    <source>
        <strain evidence="2">skB26</strain>
    </source>
</reference>
<evidence type="ECO:0000313" key="2">
    <source>
        <dbReference type="Proteomes" id="UP000015559"/>
    </source>
</evidence>
<proteinExistence type="predicted"/>
<dbReference type="Proteomes" id="UP000015559">
    <property type="component" value="Chromosome"/>
</dbReference>
<dbReference type="KEGG" id="sdr:SCD_n00135"/>
<protein>
    <submittedName>
        <fullName evidence="1">Uncharacterized protein</fullName>
    </submittedName>
</protein>
<dbReference type="HOGENOM" id="CLU_857609_0_0_4"/>